<comment type="similarity">
    <text evidence="7">Belongs to the mitochondrial carrier (TC 2.A.29) family.</text>
</comment>
<dbReference type="SUPFAM" id="SSF103506">
    <property type="entry name" value="Mitochondrial carrier"/>
    <property type="match status" value="1"/>
</dbReference>
<evidence type="ECO:0000256" key="2">
    <source>
        <dbReference type="ARBA" id="ARBA00022448"/>
    </source>
</evidence>
<evidence type="ECO:0008006" key="11">
    <source>
        <dbReference type="Google" id="ProtNLM"/>
    </source>
</evidence>
<dbReference type="PROSITE" id="PS50920">
    <property type="entry name" value="SOLCAR"/>
    <property type="match status" value="3"/>
</dbReference>
<accession>B8BSP1</accession>
<dbReference type="STRING" id="35128.B8BSP1"/>
<dbReference type="eggNOG" id="KOG0752">
    <property type="taxonomic scope" value="Eukaryota"/>
</dbReference>
<feature type="repeat" description="Solcar" evidence="6">
    <location>
        <begin position="222"/>
        <end position="319"/>
    </location>
</feature>
<evidence type="ECO:0000313" key="9">
    <source>
        <dbReference type="EMBL" id="EED95576.1"/>
    </source>
</evidence>
<dbReference type="GO" id="GO:0016020">
    <property type="term" value="C:membrane"/>
    <property type="evidence" value="ECO:0007669"/>
    <property type="project" value="UniProtKB-SubCell"/>
</dbReference>
<keyword evidence="4" id="KW-0677">Repeat</keyword>
<evidence type="ECO:0000313" key="10">
    <source>
        <dbReference type="Proteomes" id="UP000001449"/>
    </source>
</evidence>
<dbReference type="Proteomes" id="UP000001449">
    <property type="component" value="Chromosome 1"/>
</dbReference>
<keyword evidence="5 6" id="KW-0472">Membrane</keyword>
<name>B8BSP1_THAPS</name>
<comment type="subcellular location">
    <subcellularLocation>
        <location evidence="1">Membrane</location>
        <topology evidence="1">Multi-pass membrane protein</topology>
    </subcellularLocation>
</comment>
<dbReference type="EMBL" id="CM000638">
    <property type="protein sequence ID" value="EED95576.1"/>
    <property type="molecule type" value="Genomic_DNA"/>
</dbReference>
<dbReference type="Pfam" id="PF00153">
    <property type="entry name" value="Mito_carr"/>
    <property type="match status" value="3"/>
</dbReference>
<keyword evidence="3 6" id="KW-0812">Transmembrane</keyword>
<evidence type="ECO:0000256" key="3">
    <source>
        <dbReference type="ARBA" id="ARBA00022692"/>
    </source>
</evidence>
<protein>
    <recommendedName>
        <fullName evidence="11">Mitochondrial carrier protein</fullName>
    </recommendedName>
</protein>
<feature type="non-terminal residue" evidence="9">
    <location>
        <position position="320"/>
    </location>
</feature>
<dbReference type="OMA" id="KMAPMVA"/>
<feature type="repeat" description="Solcar" evidence="6">
    <location>
        <begin position="113"/>
        <end position="215"/>
    </location>
</feature>
<dbReference type="KEGG" id="tps:THAPSDRAFT_31076"/>
<sequence>MQHPTMTSSSSRPLQTLPKELRNLLAGGLAGMLAKSFVAPIDRIKILYQVTSAQFRLRDVPRVARSIVEKEGWGALWKGNLATMIRVFPYRLVWCCSLEFIGWLMLQMFFTGLSPTESLLSGMLAGTISVLCTYPLDLARAQLAVLRKQKKSTGGSGAKVAAELVVKGDVVSELGLSGKGDGKRSGLYRGITPTLLGILPYSGIAFTINEQAKRQVRLMYYPTTMEKLQCGALSGLFAQTLAYPLEVTRRRMQTIGIVPTVTNHTQQRHYKPPSMILTMRHLFEEQGLRGFYKGVSMNWVKGPIAFSISFTAFDTIQGWI</sequence>
<dbReference type="AlphaFoldDB" id="B8BSP1"/>
<dbReference type="InterPro" id="IPR023395">
    <property type="entry name" value="MCP_dom_sf"/>
</dbReference>
<reference evidence="9 10" key="1">
    <citation type="journal article" date="2004" name="Science">
        <title>The genome of the diatom Thalassiosira pseudonana: ecology, evolution, and metabolism.</title>
        <authorList>
            <person name="Armbrust E.V."/>
            <person name="Berges J.A."/>
            <person name="Bowler C."/>
            <person name="Green B.R."/>
            <person name="Martinez D."/>
            <person name="Putnam N.H."/>
            <person name="Zhou S."/>
            <person name="Allen A.E."/>
            <person name="Apt K.E."/>
            <person name="Bechner M."/>
            <person name="Brzezinski M.A."/>
            <person name="Chaal B.K."/>
            <person name="Chiovitti A."/>
            <person name="Davis A.K."/>
            <person name="Demarest M.S."/>
            <person name="Detter J.C."/>
            <person name="Glavina T."/>
            <person name="Goodstein D."/>
            <person name="Hadi M.Z."/>
            <person name="Hellsten U."/>
            <person name="Hildebrand M."/>
            <person name="Jenkins B.D."/>
            <person name="Jurka J."/>
            <person name="Kapitonov V.V."/>
            <person name="Kroger N."/>
            <person name="Lau W.W."/>
            <person name="Lane T.W."/>
            <person name="Larimer F.W."/>
            <person name="Lippmeier J.C."/>
            <person name="Lucas S."/>
            <person name="Medina M."/>
            <person name="Montsant A."/>
            <person name="Obornik M."/>
            <person name="Parker M.S."/>
            <person name="Palenik B."/>
            <person name="Pazour G.J."/>
            <person name="Richardson P.M."/>
            <person name="Rynearson T.A."/>
            <person name="Saito M.A."/>
            <person name="Schwartz D.C."/>
            <person name="Thamatrakoln K."/>
            <person name="Valentin K."/>
            <person name="Vardi A."/>
            <person name="Wilkerson F.P."/>
            <person name="Rokhsar D.S."/>
        </authorList>
    </citation>
    <scope>NUCLEOTIDE SEQUENCE [LARGE SCALE GENOMIC DNA]</scope>
    <source>
        <strain evidence="9 10">CCMP1335</strain>
    </source>
</reference>
<evidence type="ECO:0000256" key="1">
    <source>
        <dbReference type="ARBA" id="ARBA00004141"/>
    </source>
</evidence>
<evidence type="ECO:0000256" key="8">
    <source>
        <dbReference type="SAM" id="Phobius"/>
    </source>
</evidence>
<dbReference type="Gene3D" id="1.50.40.10">
    <property type="entry name" value="Mitochondrial carrier domain"/>
    <property type="match status" value="1"/>
</dbReference>
<dbReference type="GeneID" id="7447670"/>
<evidence type="ECO:0000256" key="4">
    <source>
        <dbReference type="ARBA" id="ARBA00022737"/>
    </source>
</evidence>
<keyword evidence="8" id="KW-1133">Transmembrane helix</keyword>
<dbReference type="GO" id="GO:0055085">
    <property type="term" value="P:transmembrane transport"/>
    <property type="evidence" value="ECO:0007669"/>
    <property type="project" value="InterPro"/>
</dbReference>
<dbReference type="InterPro" id="IPR002067">
    <property type="entry name" value="MCP"/>
</dbReference>
<evidence type="ECO:0000256" key="6">
    <source>
        <dbReference type="PROSITE-ProRule" id="PRU00282"/>
    </source>
</evidence>
<keyword evidence="2 7" id="KW-0813">Transport</keyword>
<dbReference type="RefSeq" id="XP_002285935.1">
    <property type="nucleotide sequence ID" value="XM_002285899.1"/>
</dbReference>
<proteinExistence type="inferred from homology"/>
<evidence type="ECO:0000256" key="5">
    <source>
        <dbReference type="ARBA" id="ARBA00023136"/>
    </source>
</evidence>
<organism evidence="9 10">
    <name type="scientific">Thalassiosira pseudonana</name>
    <name type="common">Marine diatom</name>
    <name type="synonym">Cyclotella nana</name>
    <dbReference type="NCBI Taxonomy" id="35128"/>
    <lineage>
        <taxon>Eukaryota</taxon>
        <taxon>Sar</taxon>
        <taxon>Stramenopiles</taxon>
        <taxon>Ochrophyta</taxon>
        <taxon>Bacillariophyta</taxon>
        <taxon>Coscinodiscophyceae</taxon>
        <taxon>Thalassiosirophycidae</taxon>
        <taxon>Thalassiosirales</taxon>
        <taxon>Thalassiosiraceae</taxon>
        <taxon>Thalassiosira</taxon>
    </lineage>
</organism>
<keyword evidence="10" id="KW-1185">Reference proteome</keyword>
<evidence type="ECO:0000256" key="7">
    <source>
        <dbReference type="RuleBase" id="RU000488"/>
    </source>
</evidence>
<reference evidence="9 10" key="2">
    <citation type="journal article" date="2008" name="Nature">
        <title>The Phaeodactylum genome reveals the evolutionary history of diatom genomes.</title>
        <authorList>
            <person name="Bowler C."/>
            <person name="Allen A.E."/>
            <person name="Badger J.H."/>
            <person name="Grimwood J."/>
            <person name="Jabbari K."/>
            <person name="Kuo A."/>
            <person name="Maheswari U."/>
            <person name="Martens C."/>
            <person name="Maumus F."/>
            <person name="Otillar R.P."/>
            <person name="Rayko E."/>
            <person name="Salamov A."/>
            <person name="Vandepoele K."/>
            <person name="Beszteri B."/>
            <person name="Gruber A."/>
            <person name="Heijde M."/>
            <person name="Katinka M."/>
            <person name="Mock T."/>
            <person name="Valentin K."/>
            <person name="Verret F."/>
            <person name="Berges J.A."/>
            <person name="Brownlee C."/>
            <person name="Cadoret J.P."/>
            <person name="Chiovitti A."/>
            <person name="Choi C.J."/>
            <person name="Coesel S."/>
            <person name="De Martino A."/>
            <person name="Detter J.C."/>
            <person name="Durkin C."/>
            <person name="Falciatore A."/>
            <person name="Fournet J."/>
            <person name="Haruta M."/>
            <person name="Huysman M.J."/>
            <person name="Jenkins B.D."/>
            <person name="Jiroutova K."/>
            <person name="Jorgensen R.E."/>
            <person name="Joubert Y."/>
            <person name="Kaplan A."/>
            <person name="Kroger N."/>
            <person name="Kroth P.G."/>
            <person name="La Roche J."/>
            <person name="Lindquist E."/>
            <person name="Lommer M."/>
            <person name="Martin-Jezequel V."/>
            <person name="Lopez P.J."/>
            <person name="Lucas S."/>
            <person name="Mangogna M."/>
            <person name="McGinnis K."/>
            <person name="Medlin L.K."/>
            <person name="Montsant A."/>
            <person name="Oudot-Le Secq M.P."/>
            <person name="Napoli C."/>
            <person name="Obornik M."/>
            <person name="Parker M.S."/>
            <person name="Petit J.L."/>
            <person name="Porcel B.M."/>
            <person name="Poulsen N."/>
            <person name="Robison M."/>
            <person name="Rychlewski L."/>
            <person name="Rynearson T.A."/>
            <person name="Schmutz J."/>
            <person name="Shapiro H."/>
            <person name="Siaut M."/>
            <person name="Stanley M."/>
            <person name="Sussman M.R."/>
            <person name="Taylor A.R."/>
            <person name="Vardi A."/>
            <person name="von Dassow P."/>
            <person name="Vyverman W."/>
            <person name="Willis A."/>
            <person name="Wyrwicz L.S."/>
            <person name="Rokhsar D.S."/>
            <person name="Weissenbach J."/>
            <person name="Armbrust E.V."/>
            <person name="Green B.R."/>
            <person name="Van de Peer Y."/>
            <person name="Grigoriev I.V."/>
        </authorList>
    </citation>
    <scope>NUCLEOTIDE SEQUENCE [LARGE SCALE GENOMIC DNA]</scope>
    <source>
        <strain evidence="9 10">CCMP1335</strain>
    </source>
</reference>
<dbReference type="PaxDb" id="35128-Thaps31076"/>
<dbReference type="HOGENOM" id="CLU_015166_10_1_1"/>
<gene>
    <name evidence="9" type="ORF">THAPSDRAFT_31076</name>
</gene>
<dbReference type="InterPro" id="IPR018108">
    <property type="entry name" value="MCP_transmembrane"/>
</dbReference>
<dbReference type="InParanoid" id="B8BSP1"/>
<feature type="repeat" description="Solcar" evidence="6">
    <location>
        <begin position="18"/>
        <end position="104"/>
    </location>
</feature>
<feature type="transmembrane region" description="Helical" evidence="8">
    <location>
        <begin position="119"/>
        <end position="139"/>
    </location>
</feature>
<feature type="transmembrane region" description="Helical" evidence="8">
    <location>
        <begin position="92"/>
        <end position="113"/>
    </location>
</feature>
<dbReference type="PANTHER" id="PTHR24089">
    <property type="entry name" value="SOLUTE CARRIER FAMILY 25"/>
    <property type="match status" value="1"/>
</dbReference>
<dbReference type="PRINTS" id="PR00926">
    <property type="entry name" value="MITOCARRIER"/>
</dbReference>